<dbReference type="InterPro" id="IPR036291">
    <property type="entry name" value="NAD(P)-bd_dom_sf"/>
</dbReference>
<evidence type="ECO:0000313" key="5">
    <source>
        <dbReference type="EMBL" id="KAK0625508.1"/>
    </source>
</evidence>
<dbReference type="PRINTS" id="PR00080">
    <property type="entry name" value="SDRFAMILY"/>
</dbReference>
<comment type="caution">
    <text evidence="5">The sequence shown here is derived from an EMBL/GenBank/DDBJ whole genome shotgun (WGS) entry which is preliminary data.</text>
</comment>
<evidence type="ECO:0000313" key="6">
    <source>
        <dbReference type="Proteomes" id="UP001174934"/>
    </source>
</evidence>
<accession>A0AA40C5Y6</accession>
<keyword evidence="3" id="KW-0560">Oxidoreductase</keyword>
<dbReference type="Gene3D" id="3.40.50.720">
    <property type="entry name" value="NAD(P)-binding Rossmann-like Domain"/>
    <property type="match status" value="1"/>
</dbReference>
<keyword evidence="6" id="KW-1185">Reference proteome</keyword>
<evidence type="ECO:0000256" key="2">
    <source>
        <dbReference type="ARBA" id="ARBA00022857"/>
    </source>
</evidence>
<dbReference type="AlphaFoldDB" id="A0AA40C5Y6"/>
<dbReference type="EMBL" id="JAULSR010000003">
    <property type="protein sequence ID" value="KAK0625508.1"/>
    <property type="molecule type" value="Genomic_DNA"/>
</dbReference>
<protein>
    <submittedName>
        <fullName evidence="5">Short-chain dehydrogenase/reductase</fullName>
    </submittedName>
</protein>
<organism evidence="5 6">
    <name type="scientific">Bombardia bombarda</name>
    <dbReference type="NCBI Taxonomy" id="252184"/>
    <lineage>
        <taxon>Eukaryota</taxon>
        <taxon>Fungi</taxon>
        <taxon>Dikarya</taxon>
        <taxon>Ascomycota</taxon>
        <taxon>Pezizomycotina</taxon>
        <taxon>Sordariomycetes</taxon>
        <taxon>Sordariomycetidae</taxon>
        <taxon>Sordariales</taxon>
        <taxon>Lasiosphaeriaceae</taxon>
        <taxon>Bombardia</taxon>
    </lineage>
</organism>
<dbReference type="Pfam" id="PF00106">
    <property type="entry name" value="adh_short"/>
    <property type="match status" value="1"/>
</dbReference>
<dbReference type="SUPFAM" id="SSF51735">
    <property type="entry name" value="NAD(P)-binding Rossmann-fold domains"/>
    <property type="match status" value="1"/>
</dbReference>
<dbReference type="GO" id="GO:0004806">
    <property type="term" value="F:triacylglycerol lipase activity"/>
    <property type="evidence" value="ECO:0007669"/>
    <property type="project" value="TreeGrafter"/>
</dbReference>
<dbReference type="PRINTS" id="PR00081">
    <property type="entry name" value="GDHRDH"/>
</dbReference>
<name>A0AA40C5Y6_9PEZI</name>
<proteinExistence type="inferred from homology"/>
<keyword evidence="2" id="KW-0521">NADP</keyword>
<sequence length="281" mass="29812">MLSKKTVLITGCSQGGLGEALARAFLAKDFYVFATLRNVAKAGPLATLENVEILPLEATSVESIQAAAQAVAKRTGGSLDVLVNNAGADFVMPLLDVPIDEAKKLFDLNVWSILATTQAFTPMLVKAKGSICNIISTAACMSFAYAGIYSSSKVAARRISETLRIELAPLGVRVITCMAGAIHTPIHTNAGELRLPEGSYYTVVRDTISKQREGAMKPGAQTPDVTAKSIVNDIVAGKSGEIWRGGLSSLVRYLAALVPGVLEYIINGDKDLPLVKKEHSH</sequence>
<evidence type="ECO:0000256" key="3">
    <source>
        <dbReference type="ARBA" id="ARBA00023002"/>
    </source>
</evidence>
<dbReference type="PANTHER" id="PTHR44169:SF6">
    <property type="entry name" value="NADPH-DEPENDENT 1-ACYLDIHYDROXYACETONE PHOSPHATE REDUCTASE"/>
    <property type="match status" value="1"/>
</dbReference>
<dbReference type="GO" id="GO:0019433">
    <property type="term" value="P:triglyceride catabolic process"/>
    <property type="evidence" value="ECO:0007669"/>
    <property type="project" value="TreeGrafter"/>
</dbReference>
<dbReference type="PROSITE" id="PS00061">
    <property type="entry name" value="ADH_SHORT"/>
    <property type="match status" value="1"/>
</dbReference>
<dbReference type="PANTHER" id="PTHR44169">
    <property type="entry name" value="NADPH-DEPENDENT 1-ACYLDIHYDROXYACETONE PHOSPHATE REDUCTASE"/>
    <property type="match status" value="1"/>
</dbReference>
<dbReference type="InterPro" id="IPR020904">
    <property type="entry name" value="Sc_DH/Rdtase_CS"/>
</dbReference>
<evidence type="ECO:0000256" key="1">
    <source>
        <dbReference type="ARBA" id="ARBA00006484"/>
    </source>
</evidence>
<dbReference type="Proteomes" id="UP001174934">
    <property type="component" value="Unassembled WGS sequence"/>
</dbReference>
<dbReference type="GO" id="GO:0000140">
    <property type="term" value="F:acylglycerone-phosphate reductase (NADP+) activity"/>
    <property type="evidence" value="ECO:0007669"/>
    <property type="project" value="TreeGrafter"/>
</dbReference>
<evidence type="ECO:0000256" key="4">
    <source>
        <dbReference type="RuleBase" id="RU000363"/>
    </source>
</evidence>
<dbReference type="GO" id="GO:0005811">
    <property type="term" value="C:lipid droplet"/>
    <property type="evidence" value="ECO:0007669"/>
    <property type="project" value="TreeGrafter"/>
</dbReference>
<dbReference type="InterPro" id="IPR002347">
    <property type="entry name" value="SDR_fam"/>
</dbReference>
<dbReference type="GO" id="GO:0005783">
    <property type="term" value="C:endoplasmic reticulum"/>
    <property type="evidence" value="ECO:0007669"/>
    <property type="project" value="TreeGrafter"/>
</dbReference>
<dbReference type="GO" id="GO:0006654">
    <property type="term" value="P:phosphatidic acid biosynthetic process"/>
    <property type="evidence" value="ECO:0007669"/>
    <property type="project" value="TreeGrafter"/>
</dbReference>
<reference evidence="5" key="1">
    <citation type="submission" date="2023-06" db="EMBL/GenBank/DDBJ databases">
        <title>Genome-scale phylogeny and comparative genomics of the fungal order Sordariales.</title>
        <authorList>
            <consortium name="Lawrence Berkeley National Laboratory"/>
            <person name="Hensen N."/>
            <person name="Bonometti L."/>
            <person name="Westerberg I."/>
            <person name="Brannstrom I.O."/>
            <person name="Guillou S."/>
            <person name="Cros-Aarteil S."/>
            <person name="Calhoun S."/>
            <person name="Haridas S."/>
            <person name="Kuo A."/>
            <person name="Mondo S."/>
            <person name="Pangilinan J."/>
            <person name="Riley R."/>
            <person name="LaButti K."/>
            <person name="Andreopoulos B."/>
            <person name="Lipzen A."/>
            <person name="Chen C."/>
            <person name="Yanf M."/>
            <person name="Daum C."/>
            <person name="Ng V."/>
            <person name="Clum A."/>
            <person name="Steindorff A."/>
            <person name="Ohm R."/>
            <person name="Martin F."/>
            <person name="Silar P."/>
            <person name="Natvig D."/>
            <person name="Lalanne C."/>
            <person name="Gautier V."/>
            <person name="Ament-velasquez S.L."/>
            <person name="Kruys A."/>
            <person name="Hutchinson M.I."/>
            <person name="Powell A.J."/>
            <person name="Barry K."/>
            <person name="Miller A.N."/>
            <person name="Grigoriev I.V."/>
            <person name="Debuchy R."/>
            <person name="Gladieux P."/>
            <person name="Thoren M.H."/>
            <person name="Johannesson H."/>
        </authorList>
    </citation>
    <scope>NUCLEOTIDE SEQUENCE</scope>
    <source>
        <strain evidence="5">SMH3391-2</strain>
    </source>
</reference>
<comment type="similarity">
    <text evidence="1 4">Belongs to the short-chain dehydrogenases/reductases (SDR) family.</text>
</comment>
<gene>
    <name evidence="5" type="ORF">B0T17DRAFT_532960</name>
</gene>